<dbReference type="InterPro" id="IPR036641">
    <property type="entry name" value="HPT_dom_sf"/>
</dbReference>
<proteinExistence type="predicted"/>
<comment type="caution">
    <text evidence="2">The sequence shown here is derived from an EMBL/GenBank/DDBJ whole genome shotgun (WGS) entry which is preliminary data.</text>
</comment>
<feature type="region of interest" description="Disordered" evidence="1">
    <location>
        <begin position="1"/>
        <end position="83"/>
    </location>
</feature>
<accession>A0AAN9M1Q4</accession>
<gene>
    <name evidence="2" type="ORF">VNO77_14271</name>
</gene>
<dbReference type="EMBL" id="JAYMYQ010000003">
    <property type="protein sequence ID" value="KAK7344544.1"/>
    <property type="molecule type" value="Genomic_DNA"/>
</dbReference>
<dbReference type="GO" id="GO:0000160">
    <property type="term" value="P:phosphorelay signal transduction system"/>
    <property type="evidence" value="ECO:0007669"/>
    <property type="project" value="InterPro"/>
</dbReference>
<evidence type="ECO:0000256" key="1">
    <source>
        <dbReference type="SAM" id="MobiDB-lite"/>
    </source>
</evidence>
<organism evidence="2 3">
    <name type="scientific">Canavalia gladiata</name>
    <name type="common">Sword bean</name>
    <name type="synonym">Dolichos gladiatus</name>
    <dbReference type="NCBI Taxonomy" id="3824"/>
    <lineage>
        <taxon>Eukaryota</taxon>
        <taxon>Viridiplantae</taxon>
        <taxon>Streptophyta</taxon>
        <taxon>Embryophyta</taxon>
        <taxon>Tracheophyta</taxon>
        <taxon>Spermatophyta</taxon>
        <taxon>Magnoliopsida</taxon>
        <taxon>eudicotyledons</taxon>
        <taxon>Gunneridae</taxon>
        <taxon>Pentapetalae</taxon>
        <taxon>rosids</taxon>
        <taxon>fabids</taxon>
        <taxon>Fabales</taxon>
        <taxon>Fabaceae</taxon>
        <taxon>Papilionoideae</taxon>
        <taxon>50 kb inversion clade</taxon>
        <taxon>NPAAA clade</taxon>
        <taxon>indigoferoid/millettioid clade</taxon>
        <taxon>Phaseoleae</taxon>
        <taxon>Canavalia</taxon>
    </lineage>
</organism>
<dbReference type="Gene3D" id="1.20.120.160">
    <property type="entry name" value="HPT domain"/>
    <property type="match status" value="1"/>
</dbReference>
<protein>
    <submittedName>
        <fullName evidence="2">Uncharacterized protein</fullName>
    </submittedName>
</protein>
<reference evidence="2 3" key="1">
    <citation type="submission" date="2024-01" db="EMBL/GenBank/DDBJ databases">
        <title>The genomes of 5 underutilized Papilionoideae crops provide insights into root nodulation and disease resistanc.</title>
        <authorList>
            <person name="Jiang F."/>
        </authorList>
    </citation>
    <scope>NUCLEOTIDE SEQUENCE [LARGE SCALE GENOMIC DNA]</scope>
    <source>
        <strain evidence="2">LVBAO_FW01</strain>
        <tissue evidence="2">Leaves</tissue>
    </source>
</reference>
<evidence type="ECO:0000313" key="2">
    <source>
        <dbReference type="EMBL" id="KAK7344544.1"/>
    </source>
</evidence>
<dbReference type="AlphaFoldDB" id="A0AAN9M1Q4"/>
<evidence type="ECO:0000313" key="3">
    <source>
        <dbReference type="Proteomes" id="UP001367508"/>
    </source>
</evidence>
<dbReference type="Proteomes" id="UP001367508">
    <property type="component" value="Unassembled WGS sequence"/>
</dbReference>
<name>A0AAN9M1Q4_CANGL</name>
<sequence length="293" mass="33525">MERDRSSVGETESKEKGAEMKRDSSSVGEPESKEEGAEMERDRSSVGEPESKEEGAEMKRDSSSVGEPESKEEGAEMERDRSWDDLLEDDSFLDDILAFLPELRDELANSRKSLSNEVIFTSDRWDFMEKLENSTLQRTACAERFKEAQKLCARIEKIIHEEPSKHRKKMDACLKALHRITGDGAWKVLNEIDKMQQCNENCNMEGLQSAFEQLLIEQQNLYEKFDRYFKAIQRLRISENIEEQLQFGSPTVIVNLHAGSPLLKDLAEMLKAYKKDQIKSSEQVPGESSSGTR</sequence>
<keyword evidence="3" id="KW-1185">Reference proteome</keyword>